<keyword evidence="2" id="KW-1185">Reference proteome</keyword>
<dbReference type="EMBL" id="ACPB03010446">
    <property type="status" value="NOT_ANNOTATED_CDS"/>
    <property type="molecule type" value="Genomic_DNA"/>
</dbReference>
<evidence type="ECO:0000313" key="2">
    <source>
        <dbReference type="Proteomes" id="UP000015103"/>
    </source>
</evidence>
<dbReference type="Proteomes" id="UP000015103">
    <property type="component" value="Unassembled WGS sequence"/>
</dbReference>
<dbReference type="EnsemblMetazoa" id="RPRC010814-RA">
    <property type="protein sequence ID" value="RPRC010814-PA"/>
    <property type="gene ID" value="RPRC010814"/>
</dbReference>
<dbReference type="InParanoid" id="T1I3E5"/>
<evidence type="ECO:0000313" key="1">
    <source>
        <dbReference type="EnsemblMetazoa" id="RPRC010814-PA"/>
    </source>
</evidence>
<reference evidence="1" key="1">
    <citation type="submission" date="2015-05" db="UniProtKB">
        <authorList>
            <consortium name="EnsemblMetazoa"/>
        </authorList>
    </citation>
    <scope>IDENTIFICATION</scope>
</reference>
<dbReference type="HOGENOM" id="CLU_1279059_0_0_1"/>
<sequence>MNDNIITECLAICDNIDDDHVDKFFPKFDKCLELSKNTGLEKKLFQKSLLGLVRKCRQDFLRETKMSFRDVTEIANDFSEYIRELMHLDGIESSEKKYFLHGHDTQIDKRASFRTNGQTSKFLDFLIFLIILTLITCLFGFLATRVYVALKRNNQECALKEPQNNMDNLILTCKELGLDPNEIKVLREKTCFDREYENIVNKYLQKRSESSGTQNN</sequence>
<proteinExistence type="predicted"/>
<name>T1I3E5_RHOPR</name>
<dbReference type="AlphaFoldDB" id="T1I3E5"/>
<organism evidence="1 2">
    <name type="scientific">Rhodnius prolixus</name>
    <name type="common">Triatomid bug</name>
    <dbReference type="NCBI Taxonomy" id="13249"/>
    <lineage>
        <taxon>Eukaryota</taxon>
        <taxon>Metazoa</taxon>
        <taxon>Ecdysozoa</taxon>
        <taxon>Arthropoda</taxon>
        <taxon>Hexapoda</taxon>
        <taxon>Insecta</taxon>
        <taxon>Pterygota</taxon>
        <taxon>Neoptera</taxon>
        <taxon>Paraneoptera</taxon>
        <taxon>Hemiptera</taxon>
        <taxon>Heteroptera</taxon>
        <taxon>Panheteroptera</taxon>
        <taxon>Cimicomorpha</taxon>
        <taxon>Reduviidae</taxon>
        <taxon>Triatominae</taxon>
        <taxon>Rhodnius</taxon>
    </lineage>
</organism>
<protein>
    <submittedName>
        <fullName evidence="1">Uncharacterized protein</fullName>
    </submittedName>
</protein>
<accession>T1I3E5</accession>
<dbReference type="VEuPathDB" id="VectorBase:RPRC010814"/>